<dbReference type="Pfam" id="PF13561">
    <property type="entry name" value="adh_short_C2"/>
    <property type="match status" value="1"/>
</dbReference>
<dbReference type="PRINTS" id="PR00081">
    <property type="entry name" value="GDHRDH"/>
</dbReference>
<dbReference type="PANTHER" id="PTHR42760:SF133">
    <property type="entry name" value="3-OXOACYL-[ACYL-CARRIER-PROTEIN] REDUCTASE"/>
    <property type="match status" value="1"/>
</dbReference>
<dbReference type="FunFam" id="3.40.50.720:FF:000084">
    <property type="entry name" value="Short-chain dehydrogenase reductase"/>
    <property type="match status" value="1"/>
</dbReference>
<comment type="similarity">
    <text evidence="1">Belongs to the short-chain dehydrogenases/reductases (SDR) family.</text>
</comment>
<dbReference type="CDD" id="cd05233">
    <property type="entry name" value="SDR_c"/>
    <property type="match status" value="1"/>
</dbReference>
<dbReference type="InterPro" id="IPR036291">
    <property type="entry name" value="NAD(P)-bd_dom_sf"/>
</dbReference>
<evidence type="ECO:0000313" key="4">
    <source>
        <dbReference type="EMBL" id="AEG50879.1"/>
    </source>
</evidence>
<dbReference type="RefSeq" id="WP_013849109.1">
    <property type="nucleotide sequence ID" value="NC_015594.1"/>
</dbReference>
<evidence type="ECO:0000256" key="1">
    <source>
        <dbReference type="ARBA" id="ARBA00006484"/>
    </source>
</evidence>
<gene>
    <name evidence="4" type="ORF">Sphch_3274</name>
</gene>
<dbReference type="HOGENOM" id="CLU_010194_1_0_5"/>
<dbReference type="KEGG" id="sch:Sphch_3274"/>
<proteinExistence type="inferred from homology"/>
<organism evidence="4 5">
    <name type="scientific">Sphingobium chlorophenolicum L-1</name>
    <dbReference type="NCBI Taxonomy" id="690566"/>
    <lineage>
        <taxon>Bacteria</taxon>
        <taxon>Pseudomonadati</taxon>
        <taxon>Pseudomonadota</taxon>
        <taxon>Alphaproteobacteria</taxon>
        <taxon>Sphingomonadales</taxon>
        <taxon>Sphingomonadaceae</taxon>
        <taxon>Sphingobium</taxon>
    </lineage>
</organism>
<keyword evidence="5" id="KW-1185">Reference proteome</keyword>
<dbReference type="EMBL" id="CP002799">
    <property type="protein sequence ID" value="AEG50879.1"/>
    <property type="molecule type" value="Genomic_DNA"/>
</dbReference>
<dbReference type="SUPFAM" id="SSF51735">
    <property type="entry name" value="NAD(P)-binding Rossmann-fold domains"/>
    <property type="match status" value="1"/>
</dbReference>
<dbReference type="PRINTS" id="PR00080">
    <property type="entry name" value="SDRFAMILY"/>
</dbReference>
<dbReference type="GO" id="GO:0018502">
    <property type="term" value="F:2,5-dichloro-2,5-cyclohexadiene-1,4-diol dehydrogenase activity"/>
    <property type="evidence" value="ECO:0007669"/>
    <property type="project" value="RHEA"/>
</dbReference>
<dbReference type="InterPro" id="IPR002347">
    <property type="entry name" value="SDR_fam"/>
</dbReference>
<dbReference type="EC" id="1.1.1.100" evidence="4"/>
<sequence length="260" mass="27615">MSKIAGKRVIITGGARGIGADTARYFAHHGAKVVTFDIRDEEGDALAKEASSQGPGSVVYRRVDITSIPEINAGVEFAAEQLGGLDGVFNIAGAYPYAPADAIPEADWDLLLAVNVKGLHYVCAAAFPHLKEAGGGVIVNMASDAGILDDPIHSCAYSASKGAVHSYSRTLAKEWAKYNIRVNSVNPTMATNAEIDTLAKMTPEEQQQFRAKIQDAIPLGGKMGETYRDLAPVLAFLASDDSRFITSQMIPVNGGLAYTR</sequence>
<evidence type="ECO:0000313" key="5">
    <source>
        <dbReference type="Proteomes" id="UP000007150"/>
    </source>
</evidence>
<dbReference type="STRING" id="690566.Sphch_3274"/>
<name>F6F367_SPHCR</name>
<keyword evidence="2 4" id="KW-0560">Oxidoreductase</keyword>
<dbReference type="PROSITE" id="PS00061">
    <property type="entry name" value="ADH_SHORT"/>
    <property type="match status" value="1"/>
</dbReference>
<dbReference type="PANTHER" id="PTHR42760">
    <property type="entry name" value="SHORT-CHAIN DEHYDROGENASES/REDUCTASES FAMILY MEMBER"/>
    <property type="match status" value="1"/>
</dbReference>
<evidence type="ECO:0000256" key="2">
    <source>
        <dbReference type="ARBA" id="ARBA00023002"/>
    </source>
</evidence>
<dbReference type="GO" id="GO:0004316">
    <property type="term" value="F:3-oxoacyl-[acyl-carrier-protein] reductase (NADPH) activity"/>
    <property type="evidence" value="ECO:0007669"/>
    <property type="project" value="UniProtKB-EC"/>
</dbReference>
<dbReference type="InterPro" id="IPR020904">
    <property type="entry name" value="Sc_DH/Rdtase_CS"/>
</dbReference>
<dbReference type="AlphaFoldDB" id="F6F367"/>
<dbReference type="Gene3D" id="3.40.50.720">
    <property type="entry name" value="NAD(P)-binding Rossmann-like Domain"/>
    <property type="match status" value="1"/>
</dbReference>
<accession>F6F367</accession>
<dbReference type="Proteomes" id="UP000007150">
    <property type="component" value="Chromosome 2"/>
</dbReference>
<protein>
    <submittedName>
        <fullName evidence="4">3-oxoacyl-(Acyl-carrier-protein) reductase</fullName>
        <ecNumber evidence="4">1.1.1.100</ecNumber>
    </submittedName>
</protein>
<evidence type="ECO:0000256" key="3">
    <source>
        <dbReference type="ARBA" id="ARBA00051383"/>
    </source>
</evidence>
<reference evidence="4 5" key="1">
    <citation type="submission" date="2011-05" db="EMBL/GenBank/DDBJ databases">
        <title>Complete sequence of chromosome 2 of Sphingobium chlorophenolicum L-1.</title>
        <authorList>
            <consortium name="US DOE Joint Genome Institute"/>
            <person name="Lucas S."/>
            <person name="Han J."/>
            <person name="Lapidus A."/>
            <person name="Cheng J.-F."/>
            <person name="Goodwin L."/>
            <person name="Pitluck S."/>
            <person name="Peters L."/>
            <person name="Daligault H."/>
            <person name="Han C."/>
            <person name="Tapia R."/>
            <person name="Land M."/>
            <person name="Hauser L."/>
            <person name="Kyrpides N."/>
            <person name="Ivanova N."/>
            <person name="Pagani I."/>
            <person name="Turner P."/>
            <person name="Copley S."/>
            <person name="Woyke T."/>
        </authorList>
    </citation>
    <scope>NUCLEOTIDE SEQUENCE [LARGE SCALE GENOMIC DNA]</scope>
    <source>
        <strain evidence="4 5">L-1</strain>
    </source>
</reference>
<comment type="catalytic activity">
    <reaction evidence="3">
        <text>2,5-dichlorocyclohexa-2,5-dien-1,4-diol + NAD(+) = 2,5-dichlorohydroquinone + NADH + H(+)</text>
        <dbReference type="Rhea" id="RHEA:15741"/>
        <dbReference type="ChEBI" id="CHEBI:15378"/>
        <dbReference type="ChEBI" id="CHEBI:27545"/>
        <dbReference type="ChEBI" id="CHEBI:28975"/>
        <dbReference type="ChEBI" id="CHEBI:57540"/>
        <dbReference type="ChEBI" id="CHEBI:57945"/>
    </reaction>
</comment>